<accession>A0A5C6FAY5</accession>
<evidence type="ECO:0000313" key="2">
    <source>
        <dbReference type="Proteomes" id="UP000317977"/>
    </source>
</evidence>
<dbReference type="AlphaFoldDB" id="A0A5C6FAY5"/>
<keyword evidence="2" id="KW-1185">Reference proteome</keyword>
<sequence length="40" mass="4919">MLQTVMFPHSMTEKLPQSFFASLKRRVSRQWENFQQQLDF</sequence>
<proteinExistence type="predicted"/>
<reference evidence="1 2" key="1">
    <citation type="submission" date="2019-02" db="EMBL/GenBank/DDBJ databases">
        <title>Deep-cultivation of Planctomycetes and their phenomic and genomic characterization uncovers novel biology.</title>
        <authorList>
            <person name="Wiegand S."/>
            <person name="Jogler M."/>
            <person name="Boedeker C."/>
            <person name="Pinto D."/>
            <person name="Vollmers J."/>
            <person name="Rivas-Marin E."/>
            <person name="Kohn T."/>
            <person name="Peeters S.H."/>
            <person name="Heuer A."/>
            <person name="Rast P."/>
            <person name="Oberbeckmann S."/>
            <person name="Bunk B."/>
            <person name="Jeske O."/>
            <person name="Meyerdierks A."/>
            <person name="Storesund J.E."/>
            <person name="Kallscheuer N."/>
            <person name="Luecker S."/>
            <person name="Lage O.M."/>
            <person name="Pohl T."/>
            <person name="Merkel B.J."/>
            <person name="Hornburger P."/>
            <person name="Mueller R.-W."/>
            <person name="Bruemmer F."/>
            <person name="Labrenz M."/>
            <person name="Spormann A.M."/>
            <person name="Op Den Camp H."/>
            <person name="Overmann J."/>
            <person name="Amann R."/>
            <person name="Jetten M.S.M."/>
            <person name="Mascher T."/>
            <person name="Medema M.H."/>
            <person name="Devos D.P."/>
            <person name="Kaster A.-K."/>
            <person name="Ovreas L."/>
            <person name="Rohde M."/>
            <person name="Galperin M.Y."/>
            <person name="Jogler C."/>
        </authorList>
    </citation>
    <scope>NUCLEOTIDE SEQUENCE [LARGE SCALE GENOMIC DNA]</scope>
    <source>
        <strain evidence="1 2">Poly59</strain>
    </source>
</reference>
<gene>
    <name evidence="1" type="ORF">Poly59_08410</name>
</gene>
<organism evidence="1 2">
    <name type="scientific">Rubripirellula reticaptiva</name>
    <dbReference type="NCBI Taxonomy" id="2528013"/>
    <lineage>
        <taxon>Bacteria</taxon>
        <taxon>Pseudomonadati</taxon>
        <taxon>Planctomycetota</taxon>
        <taxon>Planctomycetia</taxon>
        <taxon>Pirellulales</taxon>
        <taxon>Pirellulaceae</taxon>
        <taxon>Rubripirellula</taxon>
    </lineage>
</organism>
<evidence type="ECO:0000313" key="1">
    <source>
        <dbReference type="EMBL" id="TWU57932.1"/>
    </source>
</evidence>
<comment type="caution">
    <text evidence="1">The sequence shown here is derived from an EMBL/GenBank/DDBJ whole genome shotgun (WGS) entry which is preliminary data.</text>
</comment>
<dbReference type="Proteomes" id="UP000317977">
    <property type="component" value="Unassembled WGS sequence"/>
</dbReference>
<protein>
    <submittedName>
        <fullName evidence="1">Uncharacterized protein</fullName>
    </submittedName>
</protein>
<name>A0A5C6FAY5_9BACT</name>
<dbReference type="EMBL" id="SJPX01000001">
    <property type="protein sequence ID" value="TWU57932.1"/>
    <property type="molecule type" value="Genomic_DNA"/>
</dbReference>